<feature type="domain" description="ELMO" evidence="1">
    <location>
        <begin position="132"/>
        <end position="284"/>
    </location>
</feature>
<dbReference type="PANTHER" id="PTHR12771:SF2">
    <property type="entry name" value="ELMO DOMAIN-CONTAINING PROTEIN 3"/>
    <property type="match status" value="1"/>
</dbReference>
<gene>
    <name evidence="2" type="primary">Elmod3</name>
</gene>
<dbReference type="InterPro" id="IPR006816">
    <property type="entry name" value="ELMO_dom"/>
</dbReference>
<evidence type="ECO:0000259" key="1">
    <source>
        <dbReference type="PROSITE" id="PS51335"/>
    </source>
</evidence>
<dbReference type="InterPro" id="IPR050868">
    <property type="entry name" value="ELMO_domain-containing"/>
</dbReference>
<reference evidence="2" key="1">
    <citation type="submission" date="2020-04" db="EMBL/GenBank/DDBJ databases">
        <authorList>
            <person name="Neveu A P."/>
        </authorList>
    </citation>
    <scope>NUCLEOTIDE SEQUENCE</scope>
    <source>
        <tissue evidence="2">Whole embryo</tissue>
    </source>
</reference>
<dbReference type="PANTHER" id="PTHR12771">
    <property type="entry name" value="ENGULFMENT AND CELL MOTILITY"/>
    <property type="match status" value="1"/>
</dbReference>
<evidence type="ECO:0000313" key="2">
    <source>
        <dbReference type="EMBL" id="CAB3242154.1"/>
    </source>
</evidence>
<dbReference type="AlphaFoldDB" id="A0A6F9DCI5"/>
<dbReference type="Pfam" id="PF04727">
    <property type="entry name" value="ELMO_CED12"/>
    <property type="match status" value="1"/>
</dbReference>
<dbReference type="EMBL" id="LR784826">
    <property type="protein sequence ID" value="CAB3242154.1"/>
    <property type="molecule type" value="mRNA"/>
</dbReference>
<organism evidence="2">
    <name type="scientific">Phallusia mammillata</name>
    <dbReference type="NCBI Taxonomy" id="59560"/>
    <lineage>
        <taxon>Eukaryota</taxon>
        <taxon>Metazoa</taxon>
        <taxon>Chordata</taxon>
        <taxon>Tunicata</taxon>
        <taxon>Ascidiacea</taxon>
        <taxon>Phlebobranchia</taxon>
        <taxon>Ascidiidae</taxon>
        <taxon>Phallusia</taxon>
    </lineage>
</organism>
<protein>
    <submittedName>
        <fullName evidence="2">ELMO domain-containing protein 3</fullName>
    </submittedName>
</protein>
<accession>A0A6F9DCI5</accession>
<dbReference type="PROSITE" id="PS51335">
    <property type="entry name" value="ELMO"/>
    <property type="match status" value="1"/>
</dbReference>
<proteinExistence type="evidence at transcript level"/>
<name>A0A6F9DCI5_9ASCI</name>
<sequence>MLTTKNACEILHEQGLLNATDVEINVKEQSEKERWENNVAAEEAEWSSLEILKHPISGVVKAVEDITFNEALQHFQTCDWHCLNATRKSKRSKLSLFIRFLFGPRPLVKSLQEERDMIFHIAQVAMNNNEPVHCRVLQTIYKHLTGLKHSCPRFGQHWEIIGFQGNDPATDLRGAGFLALLHLLYLVMEHRALCGEIYKLSTHYEQNFPFALVSINVTRIALQALREEKLSSICNKRKQVVAVMNEFHLAVFRHFFYIWKTQHKTMKDSGHVMKDVERSALKEPNAMLKNLHSFLTKQTYSRAAPPTIDLSRLSTASSASDLSLQSPALTSHSLEVVLQPVSRVRGQSESSDPRFAGVYELTEDNVQEFDKKNDEMTSHL</sequence>